<keyword evidence="14" id="KW-1185">Reference proteome</keyword>
<feature type="chain" id="PRO_5002723714" evidence="9">
    <location>
        <begin position="27"/>
        <end position="838"/>
    </location>
</feature>
<proteinExistence type="inferred from homology"/>
<evidence type="ECO:0000256" key="5">
    <source>
        <dbReference type="ARBA" id="ARBA00022989"/>
    </source>
</evidence>
<keyword evidence="9" id="KW-0732">Signal</keyword>
<dbReference type="STRING" id="438753.AZC_0551"/>
<comment type="subcellular location">
    <subcellularLocation>
        <location evidence="1">Cell membrane</location>
        <topology evidence="1">Multi-pass membrane protein</topology>
    </subcellularLocation>
</comment>
<keyword evidence="4 8" id="KW-0812">Transmembrane</keyword>
<dbReference type="PANTHER" id="PTHR30347">
    <property type="entry name" value="POTASSIUM CHANNEL RELATED"/>
    <property type="match status" value="1"/>
</dbReference>
<evidence type="ECO:0000256" key="4">
    <source>
        <dbReference type="ARBA" id="ARBA00022692"/>
    </source>
</evidence>
<reference evidence="13 14" key="1">
    <citation type="journal article" date="2007" name="Appl. Environ. Microbiol.">
        <title>Rhizobial factors required for stem nodule maturation and maintenance in Sesbania rostrata-Azorhizobium caulinodans ORS571 symbiosis.</title>
        <authorList>
            <person name="Suzuki S."/>
            <person name="Aono T."/>
            <person name="Lee KB."/>
            <person name="Suzuki T."/>
            <person name="Liu CT."/>
            <person name="Miwa H."/>
            <person name="Wakao S."/>
            <person name="Iki T."/>
            <person name="Oyaizu H."/>
        </authorList>
    </citation>
    <scope>NUCLEOTIDE SEQUENCE [LARGE SCALE GENOMIC DNA]</scope>
    <source>
        <strain evidence="14">ATCC 43989 / DSM 5975 / JCM 20966 / LMG 6465 / NBRC 14845 / NCIMB 13405 / ORS 571</strain>
    </source>
</reference>
<dbReference type="InterPro" id="IPR022249">
    <property type="entry name" value="DUF3772"/>
</dbReference>
<evidence type="ECO:0000313" key="14">
    <source>
        <dbReference type="Proteomes" id="UP000000270"/>
    </source>
</evidence>
<dbReference type="GO" id="GO:0005886">
    <property type="term" value="C:plasma membrane"/>
    <property type="evidence" value="ECO:0007669"/>
    <property type="project" value="UniProtKB-SubCell"/>
</dbReference>
<dbReference type="InterPro" id="IPR011014">
    <property type="entry name" value="MscS_channel_TM-2"/>
</dbReference>
<dbReference type="InterPro" id="IPR052702">
    <property type="entry name" value="MscS-like_channel"/>
</dbReference>
<dbReference type="InterPro" id="IPR006685">
    <property type="entry name" value="MscS_channel_2nd"/>
</dbReference>
<feature type="transmembrane region" description="Helical" evidence="8">
    <location>
        <begin position="618"/>
        <end position="645"/>
    </location>
</feature>
<feature type="domain" description="Mechanosensitive ion channel MscS" evidence="10">
    <location>
        <begin position="634"/>
        <end position="700"/>
    </location>
</feature>
<evidence type="ECO:0000256" key="6">
    <source>
        <dbReference type="ARBA" id="ARBA00023136"/>
    </source>
</evidence>
<feature type="region of interest" description="Disordered" evidence="7">
    <location>
        <begin position="806"/>
        <end position="838"/>
    </location>
</feature>
<feature type="transmembrane region" description="Helical" evidence="8">
    <location>
        <begin position="207"/>
        <end position="227"/>
    </location>
</feature>
<dbReference type="InterPro" id="IPR023408">
    <property type="entry name" value="MscS_beta-dom_sf"/>
</dbReference>
<dbReference type="Pfam" id="PF12607">
    <property type="entry name" value="DUF3772"/>
    <property type="match status" value="1"/>
</dbReference>
<evidence type="ECO:0000259" key="11">
    <source>
        <dbReference type="Pfam" id="PF12607"/>
    </source>
</evidence>
<dbReference type="HOGENOM" id="CLU_011796_1_0_5"/>
<reference evidence="13 14" key="5">
    <citation type="journal article" date="2010" name="Appl. Environ. Microbiol.">
        <title>phrR-like gene praR of Azorhizobium caulinodans ORS571 is essential for symbiosis with Sesbania rostrata and is involved in expression of reb genes.</title>
        <authorList>
            <person name="Akiba N."/>
            <person name="Aono T."/>
            <person name="Toyazaki H."/>
            <person name="Sato S."/>
            <person name="Oyaizu H."/>
        </authorList>
    </citation>
    <scope>NUCLEOTIDE SEQUENCE [LARGE SCALE GENOMIC DNA]</scope>
    <source>
        <strain evidence="14">ATCC 43989 / DSM 5975 / JCM 20966 / LMG 6465 / NBRC 14845 / NCIMB 13405 / ORS 571</strain>
    </source>
</reference>
<dbReference type="EMBL" id="AP009384">
    <property type="protein sequence ID" value="BAF86549.1"/>
    <property type="molecule type" value="Genomic_DNA"/>
</dbReference>
<dbReference type="KEGG" id="azc:AZC_0551"/>
<reference evidence="14" key="2">
    <citation type="submission" date="2007-04" db="EMBL/GenBank/DDBJ databases">
        <title>Complete genome sequence of the nitrogen-fixing bacterium Azorhizobium caulinodans ORS571.</title>
        <authorList>
            <person name="Lee K.B."/>
            <person name="Backer P.D."/>
            <person name="Aono T."/>
            <person name="Liu C.T."/>
            <person name="Suzuki S."/>
            <person name="Suzuki T."/>
            <person name="Kaneko T."/>
            <person name="Yamada M."/>
            <person name="Tabata S."/>
            <person name="Kupfer D.M."/>
            <person name="Najar F.Z."/>
            <person name="Wiley G.B."/>
            <person name="Roe B."/>
            <person name="Binnewies T."/>
            <person name="Ussery D."/>
            <person name="Vereecke D."/>
            <person name="Gevers D."/>
            <person name="Holsters M."/>
            <person name="Oyaizu H."/>
        </authorList>
    </citation>
    <scope>NUCLEOTIDE SEQUENCE [LARGE SCALE GENOMIC DNA]</scope>
    <source>
        <strain evidence="14">ATCC 43989 / DSM 5975 / JCM 20966 / LMG 6465 / NBRC 14845 / NCIMB 13405 / ORS 571</strain>
    </source>
</reference>
<accession>A8IMH1</accession>
<dbReference type="SUPFAM" id="SSF82861">
    <property type="entry name" value="Mechanosensitive channel protein MscS (YggB), transmembrane region"/>
    <property type="match status" value="1"/>
</dbReference>
<evidence type="ECO:0000256" key="1">
    <source>
        <dbReference type="ARBA" id="ARBA00004651"/>
    </source>
</evidence>
<feature type="domain" description="Mechanosensitive ion channel MscS C-terminal" evidence="12">
    <location>
        <begin position="709"/>
        <end position="789"/>
    </location>
</feature>
<feature type="transmembrane region" description="Helical" evidence="8">
    <location>
        <begin position="289"/>
        <end position="307"/>
    </location>
</feature>
<evidence type="ECO:0000256" key="3">
    <source>
        <dbReference type="ARBA" id="ARBA00022475"/>
    </source>
</evidence>
<dbReference type="InterPro" id="IPR011066">
    <property type="entry name" value="MscS_channel_C_sf"/>
</dbReference>
<evidence type="ECO:0000256" key="2">
    <source>
        <dbReference type="ARBA" id="ARBA00008017"/>
    </source>
</evidence>
<dbReference type="Pfam" id="PF00924">
    <property type="entry name" value="MS_channel_2nd"/>
    <property type="match status" value="1"/>
</dbReference>
<feature type="domain" description="DUF3772" evidence="11">
    <location>
        <begin position="134"/>
        <end position="194"/>
    </location>
</feature>
<evidence type="ECO:0000256" key="8">
    <source>
        <dbReference type="SAM" id="Phobius"/>
    </source>
</evidence>
<name>A8IMH1_AZOC5</name>
<dbReference type="InterPro" id="IPR049278">
    <property type="entry name" value="MS_channel_C"/>
</dbReference>
<protein>
    <submittedName>
        <fullName evidence="13">Conserved hypothetical transmembrane protein</fullName>
    </submittedName>
</protein>
<dbReference type="Gene3D" id="3.30.70.100">
    <property type="match status" value="1"/>
</dbReference>
<organism evidence="13 14">
    <name type="scientific">Azorhizobium caulinodans (strain ATCC 43989 / DSM 5975 / JCM 20966 / LMG 6465 / NBRC 14845 / NCIMB 13405 / ORS 571)</name>
    <dbReference type="NCBI Taxonomy" id="438753"/>
    <lineage>
        <taxon>Bacteria</taxon>
        <taxon>Pseudomonadati</taxon>
        <taxon>Pseudomonadota</taxon>
        <taxon>Alphaproteobacteria</taxon>
        <taxon>Hyphomicrobiales</taxon>
        <taxon>Xanthobacteraceae</taxon>
        <taxon>Azorhizobium</taxon>
    </lineage>
</organism>
<keyword evidence="5 8" id="KW-1133">Transmembrane helix</keyword>
<reference evidence="13 14" key="4">
    <citation type="journal article" date="2009" name="Appl. Environ. Microbiol.">
        <title>Comparative genome-wide transcriptional profiling of Azorhizobium caulinodans ORS571 grown under free-living and symbiotic conditions.</title>
        <authorList>
            <person name="Tsukada S."/>
            <person name="Aono T."/>
            <person name="Akiba N."/>
            <person name="Lee KB."/>
            <person name="Liu CT."/>
            <person name="Toyazaki H."/>
            <person name="Oyaizu H."/>
        </authorList>
    </citation>
    <scope>NUCLEOTIDE SEQUENCE [LARGE SCALE GENOMIC DNA]</scope>
    <source>
        <strain evidence="14">ATCC 43989 / DSM 5975 / JCM 20966 / LMG 6465 / NBRC 14845 / NCIMB 13405 / ORS 571</strain>
    </source>
</reference>
<dbReference type="Pfam" id="PF21082">
    <property type="entry name" value="MS_channel_3rd"/>
    <property type="match status" value="1"/>
</dbReference>
<dbReference type="AlphaFoldDB" id="A8IMH1"/>
<dbReference type="SUPFAM" id="SSF50182">
    <property type="entry name" value="Sm-like ribonucleoproteins"/>
    <property type="match status" value="1"/>
</dbReference>
<feature type="transmembrane region" description="Helical" evidence="8">
    <location>
        <begin position="327"/>
        <end position="348"/>
    </location>
</feature>
<feature type="transmembrane region" description="Helical" evidence="8">
    <location>
        <begin position="585"/>
        <end position="606"/>
    </location>
</feature>
<dbReference type="InterPro" id="IPR010920">
    <property type="entry name" value="LSM_dom_sf"/>
</dbReference>
<evidence type="ECO:0000256" key="7">
    <source>
        <dbReference type="SAM" id="MobiDB-lite"/>
    </source>
</evidence>
<feature type="transmembrane region" description="Helical" evidence="8">
    <location>
        <begin position="420"/>
        <end position="442"/>
    </location>
</feature>
<dbReference type="Gene3D" id="2.30.30.60">
    <property type="match status" value="1"/>
</dbReference>
<evidence type="ECO:0000259" key="12">
    <source>
        <dbReference type="Pfam" id="PF21082"/>
    </source>
</evidence>
<sequence length="838" mass="89954">MQRALVRIAVLLTLMLALVAGQSVWAAPPADPALATAREKLEANRSVLDAVEASLGVDGLRAPDLDELRSRLDPVRREMQARSEMLGPRATDVKTRLDELGPVPAAGAAPEDPNVTADRERLKVLSTDIDALVKQNRALAARADQLSDRISTRRRELFTGQLFERSISIVDPSLWGTGMAAVRSALRSMSLLVSDSYGYARQRQDTLTLIAIGAGMALIVGLIVFLGRLLRRRLSSHAPADGERMPRLRASREAVKTAVFESLVGPLAALAAVNFASGFEVVPARVEEILRGLMVAIFIYALGRAVARAVLAPSQPWRRLPPLSDTAAATIFRFFSWSVTTLAIGSFVNALNRALFTPVALTVLVSGIIVIFISAFTALMLVRIGRIAEEEEARDTALAESGGTPSGNLDLNGAPWIRTLLWLIIAVLVASLVAGYVSFAVFVASRMLVAAVVLSALYIIYALIDAFFGEGLSAETHRARVFSKTLGLRPKSLEVIATLVSGLLKLCLFIVALLLMAGSWGTSSADIQETVERVTFGIHIGNTTITLWNVVYAVTLLIIGVLLARGLQKWMATKLLPGTGIEASLQTSISTIIGYVGTIIAIMVAAGEIGLNLQNIALVAGALSVGIGFGLQSIISNFVSGLILLTERPIRVGDTINVKGEEGYVRRISVRSTEIETFERATVIVPNSDLITGMVKNWTHSNTTGRVIVAVNIAYDADVEEVRDILVACACDHPQVLQTPPPRVFITKFADTGIVFELRCVVANVDYSLTVKSDLHFSILRRFRKHDIVMTSQPWAALSRAPADLVPPHVDADPEPPAVEAKPSTPVKGGGSISDSTG</sequence>
<dbReference type="Proteomes" id="UP000000270">
    <property type="component" value="Chromosome"/>
</dbReference>
<feature type="transmembrane region" description="Helical" evidence="8">
    <location>
        <begin position="360"/>
        <end position="382"/>
    </location>
</feature>
<dbReference type="PANTHER" id="PTHR30347:SF9">
    <property type="entry name" value="MINICONDUCTANCE MECHANOSENSITIVE CHANNEL MSCM"/>
    <property type="match status" value="1"/>
</dbReference>
<dbReference type="RefSeq" id="WP_012169082.1">
    <property type="nucleotide sequence ID" value="NC_009937.1"/>
</dbReference>
<evidence type="ECO:0000256" key="9">
    <source>
        <dbReference type="SAM" id="SignalP"/>
    </source>
</evidence>
<evidence type="ECO:0000313" key="13">
    <source>
        <dbReference type="EMBL" id="BAF86549.1"/>
    </source>
</evidence>
<dbReference type="SUPFAM" id="SSF82689">
    <property type="entry name" value="Mechanosensitive channel protein MscS (YggB), C-terminal domain"/>
    <property type="match status" value="1"/>
</dbReference>
<reference evidence="13 14" key="3">
    <citation type="journal article" date="2008" name="BMC Genomics">
        <title>The genome of the versatile nitrogen fixer Azorhizobium caulinodans ORS571.</title>
        <authorList>
            <person name="Lee KB."/>
            <person name="Backer P.D."/>
            <person name="Aono T."/>
            <person name="Liu CT."/>
            <person name="Suzuki S."/>
            <person name="Suzuki T."/>
            <person name="Kaneko T."/>
            <person name="Yamada M."/>
            <person name="Tabata S."/>
            <person name="Kupfer D.M."/>
            <person name="Najar F.Z."/>
            <person name="Wiley G.B."/>
            <person name="Roe B."/>
            <person name="Binnewies T.T."/>
            <person name="Ussery D.W."/>
            <person name="D'Haeze W."/>
            <person name="Herder J.D."/>
            <person name="Gevers D."/>
            <person name="Vereecke D."/>
            <person name="Holsters M."/>
            <person name="Oyaizu H."/>
        </authorList>
    </citation>
    <scope>NUCLEOTIDE SEQUENCE [LARGE SCALE GENOMIC DNA]</scope>
    <source>
        <strain evidence="14">ATCC 43989 / DSM 5975 / JCM 20966 / LMG 6465 / NBRC 14845 / NCIMB 13405 / ORS 571</strain>
    </source>
</reference>
<keyword evidence="6 8" id="KW-0472">Membrane</keyword>
<feature type="transmembrane region" description="Helical" evidence="8">
    <location>
        <begin position="545"/>
        <end position="564"/>
    </location>
</feature>
<comment type="similarity">
    <text evidence="2">Belongs to the MscS (TC 1.A.23) family.</text>
</comment>
<dbReference type="GO" id="GO:0008381">
    <property type="term" value="F:mechanosensitive monoatomic ion channel activity"/>
    <property type="evidence" value="ECO:0007669"/>
    <property type="project" value="UniProtKB-ARBA"/>
</dbReference>
<dbReference type="eggNOG" id="COG3264">
    <property type="taxonomic scope" value="Bacteria"/>
</dbReference>
<feature type="signal peptide" evidence="9">
    <location>
        <begin position="1"/>
        <end position="26"/>
    </location>
</feature>
<dbReference type="Gene3D" id="1.10.287.1260">
    <property type="match status" value="1"/>
</dbReference>
<reference evidence="13 14" key="6">
    <citation type="journal article" date="2011" name="Appl. Environ. Microbiol.">
        <title>Involvement of the azorhizobial chromosome partition gene (parA) in the onset of bacteroid differentiation during Sesbania rostrata stem nodule development.</title>
        <authorList>
            <person name="Liu CT."/>
            <person name="Lee KB."/>
            <person name="Wang YS."/>
            <person name="Peng MH."/>
            <person name="Lee KT."/>
            <person name="Suzuki S."/>
            <person name="Suzuki T."/>
            <person name="Oyaizu H."/>
        </authorList>
    </citation>
    <scope>NUCLEOTIDE SEQUENCE [LARGE SCALE GENOMIC DNA]</scope>
    <source>
        <strain evidence="14">ATCC 43989 / DSM 5975 / JCM 20966 / LMG 6465 / NBRC 14845 / NCIMB 13405 / ORS 571</strain>
    </source>
</reference>
<gene>
    <name evidence="13" type="ordered locus">AZC_0551</name>
</gene>
<feature type="transmembrane region" description="Helical" evidence="8">
    <location>
        <begin position="448"/>
        <end position="472"/>
    </location>
</feature>
<feature type="transmembrane region" description="Helical" evidence="8">
    <location>
        <begin position="493"/>
        <end position="516"/>
    </location>
</feature>
<keyword evidence="3" id="KW-1003">Cell membrane</keyword>
<evidence type="ECO:0000259" key="10">
    <source>
        <dbReference type="Pfam" id="PF00924"/>
    </source>
</evidence>